<accession>A0ABN4X7K9</accession>
<organism evidence="2 3">
    <name type="scientific">Thioclava nitratireducens</name>
    <dbReference type="NCBI Taxonomy" id="1915078"/>
    <lineage>
        <taxon>Bacteria</taxon>
        <taxon>Pseudomonadati</taxon>
        <taxon>Pseudomonadota</taxon>
        <taxon>Alphaproteobacteria</taxon>
        <taxon>Rhodobacterales</taxon>
        <taxon>Paracoccaceae</taxon>
        <taxon>Thioclava</taxon>
    </lineage>
</organism>
<dbReference type="SUPFAM" id="SSF53474">
    <property type="entry name" value="alpha/beta-Hydrolases"/>
    <property type="match status" value="1"/>
</dbReference>
<dbReference type="PANTHER" id="PTHR36837">
    <property type="entry name" value="POLY(3-HYDROXYALKANOATE) POLYMERASE SUBUNIT PHAC"/>
    <property type="match status" value="1"/>
</dbReference>
<dbReference type="InterPro" id="IPR051321">
    <property type="entry name" value="PHA/PHB_synthase"/>
</dbReference>
<protein>
    <submittedName>
        <fullName evidence="2">Esterase</fullName>
    </submittedName>
</protein>
<dbReference type="PANTHER" id="PTHR36837:SF2">
    <property type="entry name" value="POLY(3-HYDROXYALKANOATE) POLYMERASE SUBUNIT PHAC"/>
    <property type="match status" value="1"/>
</dbReference>
<dbReference type="EMBL" id="CP019437">
    <property type="protein sequence ID" value="AQS47990.1"/>
    <property type="molecule type" value="Genomic_DNA"/>
</dbReference>
<dbReference type="InterPro" id="IPR029058">
    <property type="entry name" value="AB_hydrolase_fold"/>
</dbReference>
<dbReference type="InterPro" id="IPR009656">
    <property type="entry name" value="PHB_depo_C"/>
</dbReference>
<proteinExistence type="predicted"/>
<gene>
    <name evidence="2" type="ORF">BMG03_09370</name>
</gene>
<dbReference type="Gene3D" id="3.40.50.1820">
    <property type="entry name" value="alpha/beta hydrolase"/>
    <property type="match status" value="1"/>
</dbReference>
<evidence type="ECO:0000313" key="3">
    <source>
        <dbReference type="Proteomes" id="UP000185622"/>
    </source>
</evidence>
<reference evidence="2 3" key="1">
    <citation type="submission" date="2017-01" db="EMBL/GenBank/DDBJ databases">
        <title>The complete genome sequence of a sulfur-oxidizing marine bacterium Thioclava sp. 25B10_4T.</title>
        <authorList>
            <person name="Liu Y."/>
            <person name="Lai Q."/>
            <person name="Shao Z."/>
        </authorList>
    </citation>
    <scope>NUCLEOTIDE SEQUENCE [LARGE SCALE GENOMIC DNA]</scope>
    <source>
        <strain evidence="2 3">25B10_4</strain>
    </source>
</reference>
<evidence type="ECO:0000313" key="2">
    <source>
        <dbReference type="EMBL" id="AQS47990.1"/>
    </source>
</evidence>
<keyword evidence="3" id="KW-1185">Reference proteome</keyword>
<dbReference type="Proteomes" id="UP000185622">
    <property type="component" value="Chromosome"/>
</dbReference>
<name>A0ABN4X7K9_9RHOB</name>
<dbReference type="RefSeq" id="WP_075774757.1">
    <property type="nucleotide sequence ID" value="NZ_CP019437.1"/>
</dbReference>
<feature type="domain" description="PHB de-polymerase C-terminal" evidence="1">
    <location>
        <begin position="179"/>
        <end position="364"/>
    </location>
</feature>
<dbReference type="Pfam" id="PF06850">
    <property type="entry name" value="PHB_depo_C"/>
    <property type="match status" value="1"/>
</dbReference>
<evidence type="ECO:0000259" key="1">
    <source>
        <dbReference type="Pfam" id="PF06850"/>
    </source>
</evidence>
<sequence length="381" mass="42283">MSDAKNTYEHSVPFFWPMAAAMEWQKIGLDAVEKGLTYFDEAEKITHPPDPEWATKNDVLLDLDTMRLRDFGGTGGGIPVIVDAPYAGHSSTIADYAKGQSLIETLLDVGLGRVLCTDWKSATPEMRDFDIDKYLAEINVAVDDLGGRVMLVGLCQGGWMSAMYAARFPEKVAGLVLAGSPIDTDAGHGPIRKLAHEMPLSAYQEMVEAGEGRMPGRFMLTGWKNMHADQQYFGKFVDLYQHIDDRNFMKRTERFESWYENPIDLPGRYYLQAIDLLFKQNLFAKGEFEGLGRKLDLGAITCPAFLLAGKADDITTREQVFAAETLLGTPRKDIVSRLVEGGHIGLFMGSHTLSNVWPEIGQWLGKLGAKAGDTHNGPDRR</sequence>